<dbReference type="SMART" id="SM00448">
    <property type="entry name" value="REC"/>
    <property type="match status" value="1"/>
</dbReference>
<keyword evidence="14" id="KW-1185">Reference proteome</keyword>
<feature type="modified residue" description="4-aspartylphosphate" evidence="8">
    <location>
        <position position="58"/>
    </location>
</feature>
<dbReference type="GO" id="GO:0006355">
    <property type="term" value="P:regulation of DNA-templated transcription"/>
    <property type="evidence" value="ECO:0007669"/>
    <property type="project" value="InterPro"/>
</dbReference>
<evidence type="ECO:0000259" key="10">
    <source>
        <dbReference type="PROSITE" id="PS50110"/>
    </source>
</evidence>
<dbReference type="InterPro" id="IPR001867">
    <property type="entry name" value="OmpR/PhoB-type_DNA-bd"/>
</dbReference>
<dbReference type="SMART" id="SM00862">
    <property type="entry name" value="Trans_reg_C"/>
    <property type="match status" value="1"/>
</dbReference>
<dbReference type="InterPro" id="IPR011006">
    <property type="entry name" value="CheY-like_superfamily"/>
</dbReference>
<dbReference type="GeneID" id="61122440"/>
<evidence type="ECO:0000313" key="15">
    <source>
        <dbReference type="Proteomes" id="UP000274511"/>
    </source>
</evidence>
<dbReference type="PROSITE" id="PS50110">
    <property type="entry name" value="RESPONSE_REGULATORY"/>
    <property type="match status" value="1"/>
</dbReference>
<dbReference type="GO" id="GO:0032993">
    <property type="term" value="C:protein-DNA complex"/>
    <property type="evidence" value="ECO:0007669"/>
    <property type="project" value="TreeGrafter"/>
</dbReference>
<feature type="domain" description="OmpR/PhoB-type" evidence="11">
    <location>
        <begin position="140"/>
        <end position="240"/>
    </location>
</feature>
<dbReference type="CDD" id="cd00383">
    <property type="entry name" value="trans_reg_C"/>
    <property type="match status" value="1"/>
</dbReference>
<dbReference type="Gene3D" id="6.10.250.690">
    <property type="match status" value="1"/>
</dbReference>
<reference evidence="13 15" key="2">
    <citation type="submission" date="2018-10" db="EMBL/GenBank/DDBJ databases">
        <title>New species genome.</title>
        <authorList>
            <person name="Li Y."/>
        </authorList>
    </citation>
    <scope>NUCLEOTIDE SEQUENCE [LARGE SCALE GENOMIC DNA]</scope>
    <source>
        <strain evidence="13 15">L6_4B</strain>
    </source>
</reference>
<sequence>MNDFSFPVKVLVVDDHRKIREPLAAWLRCQRLNVITADAAASMWSILRTNTFNLIVLDVMLPDGDGMSLCQQIQLKYKTPVILLTAKDTIDDRVSGLEMGADDYVVKPFEPRELLARIHTVLRRARRTDEPQHTTHHRPDHAMFFSGLIYRPVSRAVTNPQGITLKLSSVEARLLTAFLSSPGTVLSREVLMDRCITPGNEVFDRAIDRQVSRLRSRLQQLIPGVVLLDTVWGEGYRLVSQVEVRNECLS</sequence>
<dbReference type="Gene3D" id="3.40.50.2300">
    <property type="match status" value="1"/>
</dbReference>
<keyword evidence="4 9" id="KW-0238">DNA-binding</keyword>
<dbReference type="EMBL" id="RJUJ01000011">
    <property type="protein sequence ID" value="ROH78784.1"/>
    <property type="molecule type" value="Genomic_DNA"/>
</dbReference>
<dbReference type="CDD" id="cd17574">
    <property type="entry name" value="REC_OmpR"/>
    <property type="match status" value="1"/>
</dbReference>
<dbReference type="GO" id="GO:0000156">
    <property type="term" value="F:phosphorelay response regulator activity"/>
    <property type="evidence" value="ECO:0007669"/>
    <property type="project" value="TreeGrafter"/>
</dbReference>
<evidence type="ECO:0000256" key="6">
    <source>
        <dbReference type="ARBA" id="ARBA00040496"/>
    </source>
</evidence>
<dbReference type="Proteomes" id="UP000274511">
    <property type="component" value="Unassembled WGS sequence"/>
</dbReference>
<evidence type="ECO:0000256" key="8">
    <source>
        <dbReference type="PROSITE-ProRule" id="PRU00169"/>
    </source>
</evidence>
<dbReference type="InterPro" id="IPR039420">
    <property type="entry name" value="WalR-like"/>
</dbReference>
<organism evidence="13 15">
    <name type="scientific">Lonsdalea populi</name>
    <dbReference type="NCBI Taxonomy" id="1172565"/>
    <lineage>
        <taxon>Bacteria</taxon>
        <taxon>Pseudomonadati</taxon>
        <taxon>Pseudomonadota</taxon>
        <taxon>Gammaproteobacteria</taxon>
        <taxon>Enterobacterales</taxon>
        <taxon>Pectobacteriaceae</taxon>
        <taxon>Lonsdalea</taxon>
    </lineage>
</organism>
<comment type="caution">
    <text evidence="13">The sequence shown here is derived from an EMBL/GenBank/DDBJ whole genome shotgun (WGS) entry which is preliminary data.</text>
</comment>
<keyword evidence="2" id="KW-0902">Two-component regulatory system</keyword>
<dbReference type="GO" id="GO:0000976">
    <property type="term" value="F:transcription cis-regulatory region binding"/>
    <property type="evidence" value="ECO:0007669"/>
    <property type="project" value="TreeGrafter"/>
</dbReference>
<feature type="domain" description="Response regulatory" evidence="10">
    <location>
        <begin position="9"/>
        <end position="122"/>
    </location>
</feature>
<evidence type="ECO:0000256" key="1">
    <source>
        <dbReference type="ARBA" id="ARBA00022553"/>
    </source>
</evidence>
<feature type="DNA-binding region" description="OmpR/PhoB-type" evidence="9">
    <location>
        <begin position="140"/>
        <end position="240"/>
    </location>
</feature>
<dbReference type="EMBL" id="LUSW01000017">
    <property type="protein sequence ID" value="RAT34252.1"/>
    <property type="molecule type" value="Genomic_DNA"/>
</dbReference>
<evidence type="ECO:0000313" key="12">
    <source>
        <dbReference type="EMBL" id="RAT34252.1"/>
    </source>
</evidence>
<evidence type="ECO:0000313" key="13">
    <source>
        <dbReference type="EMBL" id="ROH78784.1"/>
    </source>
</evidence>
<evidence type="ECO:0000256" key="7">
    <source>
        <dbReference type="ARBA" id="ARBA00041745"/>
    </source>
</evidence>
<evidence type="ECO:0000256" key="5">
    <source>
        <dbReference type="ARBA" id="ARBA00023163"/>
    </source>
</evidence>
<accession>A0A3N0UFD4</accession>
<proteinExistence type="predicted"/>
<dbReference type="Proteomes" id="UP000250186">
    <property type="component" value="Unassembled WGS sequence"/>
</dbReference>
<dbReference type="SUPFAM" id="SSF46894">
    <property type="entry name" value="C-terminal effector domain of the bipartite response regulators"/>
    <property type="match status" value="1"/>
</dbReference>
<dbReference type="InterPro" id="IPR036388">
    <property type="entry name" value="WH-like_DNA-bd_sf"/>
</dbReference>
<protein>
    <recommendedName>
        <fullName evidence="6">DNA-binding dual transcriptional regulator OmpR</fullName>
    </recommendedName>
    <alternativeName>
        <fullName evidence="7">Transcriptional regulatory protein OmpR</fullName>
    </alternativeName>
</protein>
<evidence type="ECO:0000256" key="3">
    <source>
        <dbReference type="ARBA" id="ARBA00023015"/>
    </source>
</evidence>
<dbReference type="GO" id="GO:0005829">
    <property type="term" value="C:cytosol"/>
    <property type="evidence" value="ECO:0007669"/>
    <property type="project" value="TreeGrafter"/>
</dbReference>
<dbReference type="PROSITE" id="PS51755">
    <property type="entry name" value="OMPR_PHOB"/>
    <property type="match status" value="1"/>
</dbReference>
<dbReference type="Gene3D" id="1.10.10.10">
    <property type="entry name" value="Winged helix-like DNA-binding domain superfamily/Winged helix DNA-binding domain"/>
    <property type="match status" value="1"/>
</dbReference>
<dbReference type="RefSeq" id="WP_085684820.1">
    <property type="nucleotide sequence ID" value="NZ_CP065534.1"/>
</dbReference>
<reference evidence="12 14" key="1">
    <citation type="submission" date="2016-02" db="EMBL/GenBank/DDBJ databases">
        <title>Species-wide whole genome sequencing reveals diversity, host range in Lonsdalea quercina.</title>
        <authorList>
            <person name="Li Y."/>
        </authorList>
    </citation>
    <scope>NUCLEOTIDE SEQUENCE [LARGE SCALE GENOMIC DNA]</scope>
    <source>
        <strain evidence="12 14">CFCC 12721</strain>
    </source>
</reference>
<dbReference type="InterPro" id="IPR016032">
    <property type="entry name" value="Sig_transdc_resp-reg_C-effctor"/>
</dbReference>
<dbReference type="PANTHER" id="PTHR48111:SF4">
    <property type="entry name" value="DNA-BINDING DUAL TRANSCRIPTIONAL REGULATOR OMPR"/>
    <property type="match status" value="1"/>
</dbReference>
<evidence type="ECO:0000256" key="9">
    <source>
        <dbReference type="PROSITE-ProRule" id="PRU01091"/>
    </source>
</evidence>
<keyword evidence="1 8" id="KW-0597">Phosphoprotein</keyword>
<dbReference type="Pfam" id="PF00486">
    <property type="entry name" value="Trans_reg_C"/>
    <property type="match status" value="1"/>
</dbReference>
<dbReference type="InterPro" id="IPR001789">
    <property type="entry name" value="Sig_transdc_resp-reg_receiver"/>
</dbReference>
<dbReference type="Pfam" id="PF00072">
    <property type="entry name" value="Response_reg"/>
    <property type="match status" value="1"/>
</dbReference>
<gene>
    <name evidence="12" type="ORF">AU492_08865</name>
    <name evidence="13" type="ORF">EC392_11985</name>
</gene>
<evidence type="ECO:0000313" key="14">
    <source>
        <dbReference type="Proteomes" id="UP000250186"/>
    </source>
</evidence>
<evidence type="ECO:0000256" key="4">
    <source>
        <dbReference type="ARBA" id="ARBA00023125"/>
    </source>
</evidence>
<evidence type="ECO:0000259" key="11">
    <source>
        <dbReference type="PROSITE" id="PS51755"/>
    </source>
</evidence>
<dbReference type="PANTHER" id="PTHR48111">
    <property type="entry name" value="REGULATOR OF RPOS"/>
    <property type="match status" value="1"/>
</dbReference>
<dbReference type="SUPFAM" id="SSF52172">
    <property type="entry name" value="CheY-like"/>
    <property type="match status" value="1"/>
</dbReference>
<keyword evidence="3" id="KW-0805">Transcription regulation</keyword>
<dbReference type="STRING" id="1172565.AU508_07735"/>
<keyword evidence="5" id="KW-0804">Transcription</keyword>
<name>A0A3N0UFD4_9GAMM</name>
<dbReference type="AlphaFoldDB" id="A0A3N0UFD4"/>
<evidence type="ECO:0000256" key="2">
    <source>
        <dbReference type="ARBA" id="ARBA00023012"/>
    </source>
</evidence>